<dbReference type="Proteomes" id="UP001165296">
    <property type="component" value="Unassembled WGS sequence"/>
</dbReference>
<sequence>MKKYLLLLALLPLAALSVHAQKLAEKQVPAAAVATFKKAHPTAKGVKWEKEDANYEAGYEQGDKELSVVITPTGTLLETETELAVSQLPAPVRTALTTQYKGYKVTEAAKIVTATGTTIYEAEVSRAGKKRDVLFNADGTEVKK</sequence>
<feature type="domain" description="Putative beta-lactamase-inhibitor-like PepSY-like" evidence="2">
    <location>
        <begin position="19"/>
        <end position="77"/>
    </location>
</feature>
<dbReference type="RefSeq" id="WP_226179878.1">
    <property type="nucleotide sequence ID" value="NZ_JAJADR010000010.1"/>
</dbReference>
<feature type="chain" id="PRO_5046740253" evidence="1">
    <location>
        <begin position="21"/>
        <end position="144"/>
    </location>
</feature>
<evidence type="ECO:0000313" key="3">
    <source>
        <dbReference type="EMBL" id="MCB2410713.1"/>
    </source>
</evidence>
<feature type="signal peptide" evidence="1">
    <location>
        <begin position="1"/>
        <end position="20"/>
    </location>
</feature>
<reference evidence="3" key="1">
    <citation type="submission" date="2021-10" db="EMBL/GenBank/DDBJ databases">
        <authorList>
            <person name="Dean J.D."/>
            <person name="Kim M.K."/>
            <person name="Newey C.N."/>
            <person name="Stoker T.S."/>
            <person name="Thompson D.W."/>
            <person name="Grose J.H."/>
        </authorList>
    </citation>
    <scope>NUCLEOTIDE SEQUENCE</scope>
    <source>
        <strain evidence="3">BT178</strain>
    </source>
</reference>
<evidence type="ECO:0000313" key="4">
    <source>
        <dbReference type="Proteomes" id="UP001165296"/>
    </source>
</evidence>
<organism evidence="3 4">
    <name type="scientific">Hymenobacter lucidus</name>
    <dbReference type="NCBI Taxonomy" id="2880930"/>
    <lineage>
        <taxon>Bacteria</taxon>
        <taxon>Pseudomonadati</taxon>
        <taxon>Bacteroidota</taxon>
        <taxon>Cytophagia</taxon>
        <taxon>Cytophagales</taxon>
        <taxon>Hymenobacteraceae</taxon>
        <taxon>Hymenobacter</taxon>
    </lineage>
</organism>
<dbReference type="SUPFAM" id="SSF160574">
    <property type="entry name" value="BT0923-like"/>
    <property type="match status" value="1"/>
</dbReference>
<name>A0ABS8AY61_9BACT</name>
<evidence type="ECO:0000256" key="1">
    <source>
        <dbReference type="SAM" id="SignalP"/>
    </source>
</evidence>
<keyword evidence="4" id="KW-1185">Reference proteome</keyword>
<dbReference type="EMBL" id="JAJADR010000010">
    <property type="protein sequence ID" value="MCB2410713.1"/>
    <property type="molecule type" value="Genomic_DNA"/>
</dbReference>
<dbReference type="InterPro" id="IPR021533">
    <property type="entry name" value="PepSY-like"/>
</dbReference>
<keyword evidence="1" id="KW-0732">Signal</keyword>
<accession>A0ABS8AY61</accession>
<evidence type="ECO:0000259" key="2">
    <source>
        <dbReference type="Pfam" id="PF11396"/>
    </source>
</evidence>
<proteinExistence type="predicted"/>
<gene>
    <name evidence="3" type="ORF">LGH74_22180</name>
</gene>
<dbReference type="Gene3D" id="3.10.450.360">
    <property type="match status" value="1"/>
</dbReference>
<dbReference type="Pfam" id="PF11396">
    <property type="entry name" value="PepSY_like"/>
    <property type="match status" value="1"/>
</dbReference>
<comment type="caution">
    <text evidence="3">The sequence shown here is derived from an EMBL/GenBank/DDBJ whole genome shotgun (WGS) entry which is preliminary data.</text>
</comment>
<protein>
    <submittedName>
        <fullName evidence="3">PepSY-like domain-containing protein</fullName>
    </submittedName>
</protein>